<dbReference type="Proteomes" id="UP000785613">
    <property type="component" value="Unassembled WGS sequence"/>
</dbReference>
<evidence type="ECO:0000313" key="3">
    <source>
        <dbReference type="Proteomes" id="UP000785613"/>
    </source>
</evidence>
<keyword evidence="1" id="KW-0732">Signal</keyword>
<evidence type="ECO:0000313" key="2">
    <source>
        <dbReference type="EMBL" id="NHZ36340.1"/>
    </source>
</evidence>
<feature type="signal peptide" evidence="1">
    <location>
        <begin position="1"/>
        <end position="26"/>
    </location>
</feature>
<reference evidence="2 3" key="1">
    <citation type="submission" date="2019-09" db="EMBL/GenBank/DDBJ databases">
        <title>Taxonomy of Antarctic Massilia spp.: description of Massilia rubra sp. nov., Massilia aquatica sp. nov., Massilia mucilaginosa sp. nov., Massilia frigida sp. nov. isolated from streams, lakes and regoliths.</title>
        <authorList>
            <person name="Holochova P."/>
            <person name="Sedlacek I."/>
            <person name="Kralova S."/>
            <person name="Maslanova I."/>
            <person name="Busse H.-J."/>
            <person name="Stankova E."/>
            <person name="Vrbovska V."/>
            <person name="Kovarovic V."/>
            <person name="Bartak M."/>
            <person name="Svec P."/>
            <person name="Pantucek R."/>
        </authorList>
    </citation>
    <scope>NUCLEOTIDE SEQUENCE [LARGE SCALE GENOMIC DNA]</scope>
    <source>
        <strain evidence="2 3">CCM 8692</strain>
    </source>
</reference>
<dbReference type="EMBL" id="VUYU01000017">
    <property type="protein sequence ID" value="NHZ36340.1"/>
    <property type="molecule type" value="Genomic_DNA"/>
</dbReference>
<proteinExistence type="predicted"/>
<keyword evidence="3" id="KW-1185">Reference proteome</keyword>
<sequence length="230" mass="24471">MNAPRHLALLLALLSAAGGASTRAAAAEWLSYRDAYRAMIVFEKYGRPKNYLQSQIQLVPARKGTLPEDIELSLQLKDGTVQLPLDPIGRAVFPVLKVAFDENAPLLIDGGTGPVSFRARISIMPRADGVYDSAELRAACAQALDYQRYTGASARACVGVRFVYPLDGPAPQLRVRGNGQPALLPVALGAAFPGDEHGAYRVVNYRFADAAGAGQVFAASPPLAIAPLIE</sequence>
<accession>A0ABX0LU09</accession>
<name>A0ABX0LU09_9BURK</name>
<protein>
    <recommendedName>
        <fullName evidence="4">DUF2987 domain-containing protein</fullName>
    </recommendedName>
</protein>
<gene>
    <name evidence="2" type="ORF">F0185_22480</name>
</gene>
<organism evidence="2 3">
    <name type="scientific">Massilia rubra</name>
    <dbReference type="NCBI Taxonomy" id="2607910"/>
    <lineage>
        <taxon>Bacteria</taxon>
        <taxon>Pseudomonadati</taxon>
        <taxon>Pseudomonadota</taxon>
        <taxon>Betaproteobacteria</taxon>
        <taxon>Burkholderiales</taxon>
        <taxon>Oxalobacteraceae</taxon>
        <taxon>Telluria group</taxon>
        <taxon>Massilia</taxon>
    </lineage>
</organism>
<feature type="chain" id="PRO_5046324916" description="DUF2987 domain-containing protein" evidence="1">
    <location>
        <begin position="27"/>
        <end position="230"/>
    </location>
</feature>
<comment type="caution">
    <text evidence="2">The sequence shown here is derived from an EMBL/GenBank/DDBJ whole genome shotgun (WGS) entry which is preliminary data.</text>
</comment>
<evidence type="ECO:0000256" key="1">
    <source>
        <dbReference type="SAM" id="SignalP"/>
    </source>
</evidence>
<dbReference type="RefSeq" id="WP_167228303.1">
    <property type="nucleotide sequence ID" value="NZ_VUYU01000017.1"/>
</dbReference>
<evidence type="ECO:0008006" key="4">
    <source>
        <dbReference type="Google" id="ProtNLM"/>
    </source>
</evidence>